<evidence type="ECO:0000259" key="4">
    <source>
        <dbReference type="PROSITE" id="PS50949"/>
    </source>
</evidence>
<dbReference type="PROSITE" id="PS50949">
    <property type="entry name" value="HTH_GNTR"/>
    <property type="match status" value="1"/>
</dbReference>
<reference evidence="5" key="1">
    <citation type="submission" date="2022-12" db="EMBL/GenBank/DDBJ databases">
        <title>Gycomyces niveus sp.nov., a novel actinomycete isolated from soil in Shouguang.</title>
        <authorList>
            <person name="Yang X."/>
        </authorList>
    </citation>
    <scope>NUCLEOTIDE SEQUENCE</scope>
    <source>
        <strain evidence="5">DSM 44724</strain>
    </source>
</reference>
<dbReference type="InterPro" id="IPR036388">
    <property type="entry name" value="WH-like_DNA-bd_sf"/>
</dbReference>
<keyword evidence="3" id="KW-0804">Transcription</keyword>
<dbReference type="GO" id="GO:0003677">
    <property type="term" value="F:DNA binding"/>
    <property type="evidence" value="ECO:0007669"/>
    <property type="project" value="UniProtKB-KW"/>
</dbReference>
<dbReference type="Pfam" id="PF00392">
    <property type="entry name" value="GntR"/>
    <property type="match status" value="1"/>
</dbReference>
<reference evidence="6 8" key="2">
    <citation type="submission" date="2023-07" db="EMBL/GenBank/DDBJ databases">
        <title>Sequencing the genomes of 1000 actinobacteria strains.</title>
        <authorList>
            <person name="Klenk H.-P."/>
        </authorList>
    </citation>
    <scope>NUCLEOTIDE SEQUENCE [LARGE SCALE GENOMIC DNA]</scope>
    <source>
        <strain evidence="6 8">DSM 44724</strain>
    </source>
</reference>
<dbReference type="PANTHER" id="PTHR38445">
    <property type="entry name" value="HTH-TYPE TRANSCRIPTIONAL REPRESSOR YTRA"/>
    <property type="match status" value="1"/>
</dbReference>
<gene>
    <name evidence="6" type="ORF">J2S69_000621</name>
    <name evidence="5" type="ORF">O2L01_18870</name>
</gene>
<feature type="domain" description="HTH gntR-type" evidence="4">
    <location>
        <begin position="6"/>
        <end position="74"/>
    </location>
</feature>
<dbReference type="EMBL" id="JAPZVQ010000013">
    <property type="protein sequence ID" value="MDA1387069.1"/>
    <property type="molecule type" value="Genomic_DNA"/>
</dbReference>
<keyword evidence="8" id="KW-1185">Reference proteome</keyword>
<dbReference type="EMBL" id="JAVDYD010000001">
    <property type="protein sequence ID" value="MDR7336902.1"/>
    <property type="molecule type" value="Genomic_DNA"/>
</dbReference>
<proteinExistence type="predicted"/>
<dbReference type="InterPro" id="IPR036390">
    <property type="entry name" value="WH_DNA-bd_sf"/>
</dbReference>
<evidence type="ECO:0000256" key="1">
    <source>
        <dbReference type="ARBA" id="ARBA00023015"/>
    </source>
</evidence>
<dbReference type="RefSeq" id="WP_270123564.1">
    <property type="nucleotide sequence ID" value="NZ_BAAAOM010000002.1"/>
</dbReference>
<dbReference type="Gene3D" id="1.10.10.10">
    <property type="entry name" value="Winged helix-like DNA-binding domain superfamily/Winged helix DNA-binding domain"/>
    <property type="match status" value="1"/>
</dbReference>
<dbReference type="Proteomes" id="UP001145799">
    <property type="component" value="Unassembled WGS sequence"/>
</dbReference>
<sequence length="133" mass="14815">MFDDGTPIYRQIADQIKAEIMNGSLEPGGKVMSTNQYAAFYQINPATAQKAFRELVDEGVLYKQRGVGMFVADDARERLAADFRERFFERVLAPLVVEARQAGISLGDIIDYLEARHGDARGAVKSEEKGARQ</sequence>
<protein>
    <submittedName>
        <fullName evidence="6">DNA-binding transcriptional regulator YhcF (GntR family)</fullName>
    </submittedName>
    <submittedName>
        <fullName evidence="5">GntR family transcriptional regulator</fullName>
    </submittedName>
</protein>
<dbReference type="AlphaFoldDB" id="A0A9X3PKH0"/>
<evidence type="ECO:0000313" key="5">
    <source>
        <dbReference type="EMBL" id="MDA1387069.1"/>
    </source>
</evidence>
<dbReference type="PANTHER" id="PTHR38445:SF10">
    <property type="entry name" value="GNTR-FAMILY TRANSCRIPTIONAL REGULATOR"/>
    <property type="match status" value="1"/>
</dbReference>
<evidence type="ECO:0000313" key="7">
    <source>
        <dbReference type="Proteomes" id="UP001145799"/>
    </source>
</evidence>
<keyword evidence="2 6" id="KW-0238">DNA-binding</keyword>
<comment type="caution">
    <text evidence="5">The sequence shown here is derived from an EMBL/GenBank/DDBJ whole genome shotgun (WGS) entry which is preliminary data.</text>
</comment>
<dbReference type="SMART" id="SM00345">
    <property type="entry name" value="HTH_GNTR"/>
    <property type="match status" value="1"/>
</dbReference>
<dbReference type="CDD" id="cd07377">
    <property type="entry name" value="WHTH_GntR"/>
    <property type="match status" value="1"/>
</dbReference>
<dbReference type="GO" id="GO:0003700">
    <property type="term" value="F:DNA-binding transcription factor activity"/>
    <property type="evidence" value="ECO:0007669"/>
    <property type="project" value="InterPro"/>
</dbReference>
<dbReference type="SUPFAM" id="SSF46785">
    <property type="entry name" value="Winged helix' DNA-binding domain"/>
    <property type="match status" value="1"/>
</dbReference>
<keyword evidence="1" id="KW-0805">Transcription regulation</keyword>
<evidence type="ECO:0000256" key="3">
    <source>
        <dbReference type="ARBA" id="ARBA00023163"/>
    </source>
</evidence>
<organism evidence="5 7">
    <name type="scientific">Glycomyces lechevalierae</name>
    <dbReference type="NCBI Taxonomy" id="256034"/>
    <lineage>
        <taxon>Bacteria</taxon>
        <taxon>Bacillati</taxon>
        <taxon>Actinomycetota</taxon>
        <taxon>Actinomycetes</taxon>
        <taxon>Glycomycetales</taxon>
        <taxon>Glycomycetaceae</taxon>
        <taxon>Glycomyces</taxon>
    </lineage>
</organism>
<name>A0A9X3PKH0_9ACTN</name>
<dbReference type="InterPro" id="IPR000524">
    <property type="entry name" value="Tscrpt_reg_HTH_GntR"/>
</dbReference>
<accession>A0A9X3PKH0</accession>
<dbReference type="Proteomes" id="UP001183604">
    <property type="component" value="Unassembled WGS sequence"/>
</dbReference>
<evidence type="ECO:0000256" key="2">
    <source>
        <dbReference type="ARBA" id="ARBA00023125"/>
    </source>
</evidence>
<evidence type="ECO:0000313" key="6">
    <source>
        <dbReference type="EMBL" id="MDR7336902.1"/>
    </source>
</evidence>
<evidence type="ECO:0000313" key="8">
    <source>
        <dbReference type="Proteomes" id="UP001183604"/>
    </source>
</evidence>